<accession>A0A1E8CGI2</accession>
<organism evidence="2 3">
    <name type="scientific">Pseudohongiella acticola</name>
    <dbReference type="NCBI Taxonomy" id="1524254"/>
    <lineage>
        <taxon>Bacteria</taxon>
        <taxon>Pseudomonadati</taxon>
        <taxon>Pseudomonadota</taxon>
        <taxon>Gammaproteobacteria</taxon>
        <taxon>Pseudomonadales</taxon>
        <taxon>Pseudohongiellaceae</taxon>
        <taxon>Pseudohongiella</taxon>
    </lineage>
</organism>
<dbReference type="Proteomes" id="UP000175669">
    <property type="component" value="Unassembled WGS sequence"/>
</dbReference>
<dbReference type="SUPFAM" id="SSF46894">
    <property type="entry name" value="C-terminal effector domain of the bipartite response regulators"/>
    <property type="match status" value="1"/>
</dbReference>
<comment type="caution">
    <text evidence="2">The sequence shown here is derived from an EMBL/GenBank/DDBJ whole genome shotgun (WGS) entry which is preliminary data.</text>
</comment>
<evidence type="ECO:0000259" key="1">
    <source>
        <dbReference type="SMART" id="SM00421"/>
    </source>
</evidence>
<dbReference type="GO" id="GO:0006352">
    <property type="term" value="P:DNA-templated transcription initiation"/>
    <property type="evidence" value="ECO:0007669"/>
    <property type="project" value="InterPro"/>
</dbReference>
<dbReference type="OrthoDB" id="9774661at2"/>
<dbReference type="SMART" id="SM00421">
    <property type="entry name" value="HTH_LUXR"/>
    <property type="match status" value="1"/>
</dbReference>
<keyword evidence="3" id="KW-1185">Reference proteome</keyword>
<dbReference type="AlphaFoldDB" id="A0A1E8CGI2"/>
<feature type="domain" description="HTH luxR-type" evidence="1">
    <location>
        <begin position="5"/>
        <end position="62"/>
    </location>
</feature>
<dbReference type="InterPro" id="IPR013249">
    <property type="entry name" value="RNA_pol_sigma70_r4_t2"/>
</dbReference>
<sequence length="148" mass="16386">MNLIAEGLPDKQREILIHTANGLTRKEAARKMGCSPQNASQLMDAVCFKLRARNAPQAIAIAFQQGLLRTLCLLALITAGAVTSIPVAQADDDPLIRRARSRPNPRLTRRVRRTVCGVAIMPNDQGFIDYFGLSHTLVWDDALYVVYQ</sequence>
<dbReference type="STRING" id="1524254.PHACT_12730"/>
<dbReference type="GO" id="GO:0016987">
    <property type="term" value="F:sigma factor activity"/>
    <property type="evidence" value="ECO:0007669"/>
    <property type="project" value="InterPro"/>
</dbReference>
<proteinExistence type="predicted"/>
<dbReference type="InterPro" id="IPR016032">
    <property type="entry name" value="Sig_transdc_resp-reg_C-effctor"/>
</dbReference>
<dbReference type="InterPro" id="IPR000792">
    <property type="entry name" value="Tscrpt_reg_LuxR_C"/>
</dbReference>
<protein>
    <recommendedName>
        <fullName evidence="1">HTH luxR-type domain-containing protein</fullName>
    </recommendedName>
</protein>
<evidence type="ECO:0000313" key="2">
    <source>
        <dbReference type="EMBL" id="OFE11415.1"/>
    </source>
</evidence>
<dbReference type="GO" id="GO:0003677">
    <property type="term" value="F:DNA binding"/>
    <property type="evidence" value="ECO:0007669"/>
    <property type="project" value="InterPro"/>
</dbReference>
<dbReference type="RefSeq" id="WP_070118643.1">
    <property type="nucleotide sequence ID" value="NZ_MASR01000002.1"/>
</dbReference>
<gene>
    <name evidence="2" type="ORF">PHACT_12730</name>
</gene>
<dbReference type="Gene3D" id="1.10.10.10">
    <property type="entry name" value="Winged helix-like DNA-binding domain superfamily/Winged helix DNA-binding domain"/>
    <property type="match status" value="1"/>
</dbReference>
<dbReference type="Pfam" id="PF08281">
    <property type="entry name" value="Sigma70_r4_2"/>
    <property type="match status" value="1"/>
</dbReference>
<evidence type="ECO:0000313" key="3">
    <source>
        <dbReference type="Proteomes" id="UP000175669"/>
    </source>
</evidence>
<reference evidence="3" key="1">
    <citation type="submission" date="2016-07" db="EMBL/GenBank/DDBJ databases">
        <authorList>
            <person name="Florea S."/>
            <person name="Webb J.S."/>
            <person name="Jaromczyk J."/>
            <person name="Schardl C.L."/>
        </authorList>
    </citation>
    <scope>NUCLEOTIDE SEQUENCE [LARGE SCALE GENOMIC DNA]</scope>
    <source>
        <strain evidence="3">KCTC 42131</strain>
    </source>
</reference>
<dbReference type="InterPro" id="IPR036388">
    <property type="entry name" value="WH-like_DNA-bd_sf"/>
</dbReference>
<dbReference type="EMBL" id="MASR01000002">
    <property type="protein sequence ID" value="OFE11415.1"/>
    <property type="molecule type" value="Genomic_DNA"/>
</dbReference>
<name>A0A1E8CGI2_9GAMM</name>